<gene>
    <name evidence="1" type="ORF">CVLEPA_LOCUS11334</name>
</gene>
<dbReference type="EMBL" id="CAWYQH010000079">
    <property type="protein sequence ID" value="CAK8681097.1"/>
    <property type="molecule type" value="Genomic_DNA"/>
</dbReference>
<sequence length="138" mass="15566">MKGMDTNAYEDLCPICDKEIQASEATSLLRQKGADGINTPSTNRGNYIVVTAGRKVHIDCRKRYTNPIDIQLKKNREESGSCVTRKRSVRVLDGNFDSKTDCLFCGTRVLTDRPRFSFGKTDLFARTILECCERCSDD</sequence>
<keyword evidence="2" id="KW-1185">Reference proteome</keyword>
<organism evidence="1 2">
    <name type="scientific">Clavelina lepadiformis</name>
    <name type="common">Light-bulb sea squirt</name>
    <name type="synonym">Ascidia lepadiformis</name>
    <dbReference type="NCBI Taxonomy" id="159417"/>
    <lineage>
        <taxon>Eukaryota</taxon>
        <taxon>Metazoa</taxon>
        <taxon>Chordata</taxon>
        <taxon>Tunicata</taxon>
        <taxon>Ascidiacea</taxon>
        <taxon>Aplousobranchia</taxon>
        <taxon>Clavelinidae</taxon>
        <taxon>Clavelina</taxon>
    </lineage>
</organism>
<accession>A0ABP0FRM4</accession>
<proteinExistence type="predicted"/>
<protein>
    <submittedName>
        <fullName evidence="1">Uncharacterized protein</fullName>
    </submittedName>
</protein>
<dbReference type="Proteomes" id="UP001642483">
    <property type="component" value="Unassembled WGS sequence"/>
</dbReference>
<comment type="caution">
    <text evidence="1">The sequence shown here is derived from an EMBL/GenBank/DDBJ whole genome shotgun (WGS) entry which is preliminary data.</text>
</comment>
<reference evidence="1 2" key="1">
    <citation type="submission" date="2024-02" db="EMBL/GenBank/DDBJ databases">
        <authorList>
            <person name="Daric V."/>
            <person name="Darras S."/>
        </authorList>
    </citation>
    <scope>NUCLEOTIDE SEQUENCE [LARGE SCALE GENOMIC DNA]</scope>
</reference>
<evidence type="ECO:0000313" key="1">
    <source>
        <dbReference type="EMBL" id="CAK8681097.1"/>
    </source>
</evidence>
<name>A0ABP0FRM4_CLALP</name>
<evidence type="ECO:0000313" key="2">
    <source>
        <dbReference type="Proteomes" id="UP001642483"/>
    </source>
</evidence>